<proteinExistence type="inferred from homology"/>
<name>A0A484HIM0_9BACT</name>
<dbReference type="Pfam" id="PF05168">
    <property type="entry name" value="HEPN"/>
    <property type="match status" value="1"/>
</dbReference>
<comment type="similarity">
    <text evidence="1">Belongs to the UPF0332 family.</text>
</comment>
<dbReference type="InterPro" id="IPR052226">
    <property type="entry name" value="UPF0332_toxin"/>
</dbReference>
<dbReference type="PANTHER" id="PTHR36565:SF1">
    <property type="entry name" value="UPF0332 PROTEIN TM_1000"/>
    <property type="match status" value="1"/>
</dbReference>
<sequence>MSDYVKDLVNYRLGRAKETIEDAKLMANAGSWNNCVNRLYYACFYAVSALLTQQGLSASKHTGVRSLFNLNFVKTGKIEKKMSRLYNDLFEKRQEGDYVDFVYFSEPQIMPLIPKAEKFIEKIKELLAI</sequence>
<feature type="domain" description="HEPN" evidence="2">
    <location>
        <begin position="11"/>
        <end position="125"/>
    </location>
</feature>
<evidence type="ECO:0000313" key="3">
    <source>
        <dbReference type="EMBL" id="VEN75012.1"/>
    </source>
</evidence>
<evidence type="ECO:0000259" key="2">
    <source>
        <dbReference type="Pfam" id="PF05168"/>
    </source>
</evidence>
<dbReference type="InterPro" id="IPR007842">
    <property type="entry name" value="HEPN_dom"/>
</dbReference>
<dbReference type="AlphaFoldDB" id="A0A484HIM0"/>
<organism evidence="3">
    <name type="scientific">uncultured Desulfobacteraceae bacterium</name>
    <dbReference type="NCBI Taxonomy" id="218296"/>
    <lineage>
        <taxon>Bacteria</taxon>
        <taxon>Pseudomonadati</taxon>
        <taxon>Thermodesulfobacteriota</taxon>
        <taxon>Desulfobacteria</taxon>
        <taxon>Desulfobacterales</taxon>
        <taxon>Desulfobacteraceae</taxon>
        <taxon>environmental samples</taxon>
    </lineage>
</organism>
<protein>
    <recommendedName>
        <fullName evidence="2">HEPN domain-containing protein</fullName>
    </recommendedName>
</protein>
<evidence type="ECO:0000256" key="1">
    <source>
        <dbReference type="ARBA" id="ARBA00038248"/>
    </source>
</evidence>
<dbReference type="EMBL" id="CAACVI010000045">
    <property type="protein sequence ID" value="VEN75012.1"/>
    <property type="molecule type" value="Genomic_DNA"/>
</dbReference>
<dbReference type="Gene3D" id="1.20.120.330">
    <property type="entry name" value="Nucleotidyltransferases domain 2"/>
    <property type="match status" value="1"/>
</dbReference>
<dbReference type="PANTHER" id="PTHR36565">
    <property type="entry name" value="UPF0332 PROTEIN TM_1000"/>
    <property type="match status" value="1"/>
</dbReference>
<reference evidence="3" key="1">
    <citation type="submission" date="2019-01" db="EMBL/GenBank/DDBJ databases">
        <authorList>
            <consortium name="Genoscope - CEA"/>
            <person name="William W."/>
        </authorList>
    </citation>
    <scope>NUCLEOTIDE SEQUENCE</scope>
    <source>
        <strain evidence="3">CR-1</strain>
    </source>
</reference>
<accession>A0A484HIM0</accession>
<gene>
    <name evidence="3" type="ORF">EPICR_50294</name>
</gene>